<dbReference type="RefSeq" id="WP_087461050.1">
    <property type="nucleotide sequence ID" value="NZ_CP021425.1"/>
</dbReference>
<name>A0A1Y0I697_9GAMM</name>
<evidence type="ECO:0000256" key="4">
    <source>
        <dbReference type="PIRSR" id="PIRSR000390-2"/>
    </source>
</evidence>
<dbReference type="PANTHER" id="PTHR30244:SF34">
    <property type="entry name" value="DTDP-4-AMINO-4,6-DIDEOXYGALACTOSE TRANSAMINASE"/>
    <property type="match status" value="1"/>
</dbReference>
<dbReference type="CDD" id="cd00616">
    <property type="entry name" value="AHBA_syn"/>
    <property type="match status" value="1"/>
</dbReference>
<dbReference type="InterPro" id="IPR015424">
    <property type="entry name" value="PyrdxlP-dep_Trfase"/>
</dbReference>
<comment type="similarity">
    <text evidence="2 5">Belongs to the DegT/DnrJ/EryC1 family.</text>
</comment>
<dbReference type="InterPro" id="IPR015422">
    <property type="entry name" value="PyrdxlP-dep_Trfase_small"/>
</dbReference>
<keyword evidence="1 4" id="KW-0663">Pyridoxal phosphate</keyword>
<dbReference type="PANTHER" id="PTHR30244">
    <property type="entry name" value="TRANSAMINASE"/>
    <property type="match status" value="1"/>
</dbReference>
<dbReference type="PIRSF" id="PIRSF000390">
    <property type="entry name" value="PLP_StrS"/>
    <property type="match status" value="1"/>
</dbReference>
<dbReference type="EMBL" id="CP021425">
    <property type="protein sequence ID" value="ARU56012.1"/>
    <property type="molecule type" value="Genomic_DNA"/>
</dbReference>
<dbReference type="Gene3D" id="3.90.1150.10">
    <property type="entry name" value="Aspartate Aminotransferase, domain 1"/>
    <property type="match status" value="1"/>
</dbReference>
<keyword evidence="6" id="KW-0032">Aminotransferase</keyword>
<accession>A0A1Y0I697</accession>
<dbReference type="OrthoDB" id="9804264at2"/>
<feature type="modified residue" description="N6-(pyridoxal phosphate)lysine" evidence="4">
    <location>
        <position position="183"/>
    </location>
</feature>
<dbReference type="AlphaFoldDB" id="A0A1Y0I697"/>
<dbReference type="InterPro" id="IPR015421">
    <property type="entry name" value="PyrdxlP-dep_Trfase_major"/>
</dbReference>
<dbReference type="KEGG" id="ome:OLMES_1938"/>
<dbReference type="InterPro" id="IPR000653">
    <property type="entry name" value="DegT/StrS_aminotransferase"/>
</dbReference>
<evidence type="ECO:0000256" key="1">
    <source>
        <dbReference type="ARBA" id="ARBA00022898"/>
    </source>
</evidence>
<dbReference type="Gene3D" id="3.40.640.10">
    <property type="entry name" value="Type I PLP-dependent aspartate aminotransferase-like (Major domain)"/>
    <property type="match status" value="1"/>
</dbReference>
<gene>
    <name evidence="6" type="ORF">OLMES_1938</name>
</gene>
<keyword evidence="7" id="KW-1185">Reference proteome</keyword>
<evidence type="ECO:0000256" key="3">
    <source>
        <dbReference type="PIRSR" id="PIRSR000390-1"/>
    </source>
</evidence>
<reference evidence="6 7" key="1">
    <citation type="submission" date="2017-05" db="EMBL/GenBank/DDBJ databases">
        <title>Genomic insights into alkan degradation activity of Oleiphilus messinensis.</title>
        <authorList>
            <person name="Kozyavkin S.A."/>
            <person name="Slesarev A.I."/>
            <person name="Golyshin P.N."/>
            <person name="Korzhenkov A."/>
            <person name="Golyshina O.N."/>
            <person name="Toshchakov S.V."/>
        </authorList>
    </citation>
    <scope>NUCLEOTIDE SEQUENCE [LARGE SCALE GENOMIC DNA]</scope>
    <source>
        <strain evidence="6 7">ME102</strain>
    </source>
</reference>
<protein>
    <submittedName>
        <fullName evidence="6">Pyridoxal phosphate-dependent aspartate aminotransferase</fullName>
    </submittedName>
</protein>
<evidence type="ECO:0000313" key="7">
    <source>
        <dbReference type="Proteomes" id="UP000196027"/>
    </source>
</evidence>
<dbReference type="GO" id="GO:0030170">
    <property type="term" value="F:pyridoxal phosphate binding"/>
    <property type="evidence" value="ECO:0007669"/>
    <property type="project" value="TreeGrafter"/>
</dbReference>
<evidence type="ECO:0000256" key="2">
    <source>
        <dbReference type="ARBA" id="ARBA00037999"/>
    </source>
</evidence>
<dbReference type="GO" id="GO:0000271">
    <property type="term" value="P:polysaccharide biosynthetic process"/>
    <property type="evidence" value="ECO:0007669"/>
    <property type="project" value="TreeGrafter"/>
</dbReference>
<dbReference type="GO" id="GO:0008483">
    <property type="term" value="F:transaminase activity"/>
    <property type="evidence" value="ECO:0007669"/>
    <property type="project" value="UniProtKB-KW"/>
</dbReference>
<dbReference type="Proteomes" id="UP000196027">
    <property type="component" value="Chromosome"/>
</dbReference>
<dbReference type="Pfam" id="PF01041">
    <property type="entry name" value="DegT_DnrJ_EryC1"/>
    <property type="match status" value="1"/>
</dbReference>
<sequence>MMKIAYTKPSITSLEISYVEDAIRNGWGASCYDYIHKFEKSFKDHLGVDYAIATSSCTGALHMGLAALGIGRGDEVILADTNWIASVAPVVHLGATPVFVDILEDTWCIDPRQIEAAVTKDTKAIIAVHLYGNLCDMNQILRIADKYDLAVIEDSAEAIGSSYFGNSAGSIGDFGVFSFHGTKTMTTGEGGMFVTNDQALFDKVLTFSNHGRSSIESRQFWAESIGYKYKISNIQAALGCAQAERLEELVQRKKQIFTYYYDNLHSLEGITLNPKKYGCESGYWMPNIVFDQKLGISRELLIRTFQQNDIDARVFFWPLSALDVFNSKNNTPNAYSISARACNLPSYHDITFSEQDRVVDVIRSLL</sequence>
<proteinExistence type="inferred from homology"/>
<evidence type="ECO:0000256" key="5">
    <source>
        <dbReference type="RuleBase" id="RU004508"/>
    </source>
</evidence>
<organism evidence="6 7">
    <name type="scientific">Oleiphilus messinensis</name>
    <dbReference type="NCBI Taxonomy" id="141451"/>
    <lineage>
        <taxon>Bacteria</taxon>
        <taxon>Pseudomonadati</taxon>
        <taxon>Pseudomonadota</taxon>
        <taxon>Gammaproteobacteria</taxon>
        <taxon>Oceanospirillales</taxon>
        <taxon>Oleiphilaceae</taxon>
        <taxon>Oleiphilus</taxon>
    </lineage>
</organism>
<keyword evidence="6" id="KW-0808">Transferase</keyword>
<feature type="active site" description="Proton acceptor" evidence="3">
    <location>
        <position position="183"/>
    </location>
</feature>
<dbReference type="SUPFAM" id="SSF53383">
    <property type="entry name" value="PLP-dependent transferases"/>
    <property type="match status" value="1"/>
</dbReference>
<evidence type="ECO:0000313" key="6">
    <source>
        <dbReference type="EMBL" id="ARU56012.1"/>
    </source>
</evidence>